<dbReference type="GO" id="GO:0015562">
    <property type="term" value="F:efflux transmembrane transporter activity"/>
    <property type="evidence" value="ECO:0007669"/>
    <property type="project" value="InterPro"/>
</dbReference>
<name>A0A1H8Z2D4_9BACT</name>
<comment type="subcellular location">
    <subcellularLocation>
        <location evidence="1">Cell outer membrane</location>
    </subcellularLocation>
</comment>
<evidence type="ECO:0000256" key="4">
    <source>
        <dbReference type="ARBA" id="ARBA00022452"/>
    </source>
</evidence>
<dbReference type="InParanoid" id="A0A1H8Z2D4"/>
<dbReference type="GO" id="GO:1990281">
    <property type="term" value="C:efflux pump complex"/>
    <property type="evidence" value="ECO:0007669"/>
    <property type="project" value="TreeGrafter"/>
</dbReference>
<keyword evidence="9" id="KW-1185">Reference proteome</keyword>
<gene>
    <name evidence="8" type="ORF">SAMN05444359_101142</name>
</gene>
<dbReference type="PANTHER" id="PTHR30026">
    <property type="entry name" value="OUTER MEMBRANE PROTEIN TOLC"/>
    <property type="match status" value="1"/>
</dbReference>
<evidence type="ECO:0000313" key="8">
    <source>
        <dbReference type="EMBL" id="SEP58501.1"/>
    </source>
</evidence>
<evidence type="ECO:0000256" key="2">
    <source>
        <dbReference type="ARBA" id="ARBA00007613"/>
    </source>
</evidence>
<evidence type="ECO:0000256" key="6">
    <source>
        <dbReference type="ARBA" id="ARBA00023136"/>
    </source>
</evidence>
<evidence type="ECO:0000313" key="9">
    <source>
        <dbReference type="Proteomes" id="UP000199021"/>
    </source>
</evidence>
<dbReference type="OrthoDB" id="581172at2"/>
<evidence type="ECO:0000256" key="5">
    <source>
        <dbReference type="ARBA" id="ARBA00022692"/>
    </source>
</evidence>
<reference evidence="9" key="1">
    <citation type="submission" date="2016-10" db="EMBL/GenBank/DDBJ databases">
        <authorList>
            <person name="Varghese N."/>
            <person name="Submissions S."/>
        </authorList>
    </citation>
    <scope>NUCLEOTIDE SEQUENCE [LARGE SCALE GENOMIC DNA]</scope>
    <source>
        <strain evidence="9">DSM 24740</strain>
    </source>
</reference>
<accession>A0A1H8Z2D4</accession>
<dbReference type="SUPFAM" id="SSF56954">
    <property type="entry name" value="Outer membrane efflux proteins (OEP)"/>
    <property type="match status" value="1"/>
</dbReference>
<sequence>MMERKLRGAGCRVQVAGCRVQGAGCRLWGAGCRVWVARSQKIWLFLILLVISPVGMKAQKAISLEEMLAWAEANHPMGELADAVAERGEAALLQARGAFDPKLSGTYDLKEFKSTEYFNYGEAGVEWQSPYAVKIAGGYQFARGTYLNDERTVPANGQAYLAVKLPLLQGLITDAARIGRERGMLAMDRQQAMADVIRNELRYDLATRYAAWLYAERAVAINQETEELINVYLENTRGLFQQGDKAAVDTLEASVYLNTQRQATRQAQVDADLARRSLSELYWPLEFTDIPNGLRPEWLMVIPTGNWAATHPELQEARLTVNDYQLQERLKREMLKPTLDVSYYLLGDGFDLPAGDDQNGGLLDRAFKVGAKASYPIFNRKARGGVQEAELKIREGAAKLSAKTQSLEQKSAAYQDAIAAYNQQLSAAGQLADQSRRLLEAEQELFSLGESTQFLLNARQQNFQKALLNLEKLRFSRNKAVVTLRYLIAEW</sequence>
<dbReference type="Gene3D" id="1.20.1600.10">
    <property type="entry name" value="Outer membrane efflux proteins (OEP)"/>
    <property type="match status" value="1"/>
</dbReference>
<evidence type="ECO:0000256" key="1">
    <source>
        <dbReference type="ARBA" id="ARBA00004442"/>
    </source>
</evidence>
<evidence type="ECO:0000256" key="7">
    <source>
        <dbReference type="ARBA" id="ARBA00023237"/>
    </source>
</evidence>
<dbReference type="InterPro" id="IPR003423">
    <property type="entry name" value="OMP_efflux"/>
</dbReference>
<keyword evidence="7" id="KW-0998">Cell outer membrane</keyword>
<dbReference type="GO" id="GO:0009279">
    <property type="term" value="C:cell outer membrane"/>
    <property type="evidence" value="ECO:0007669"/>
    <property type="project" value="UniProtKB-SubCell"/>
</dbReference>
<organism evidence="8 9">
    <name type="scientific">Neolewinella agarilytica</name>
    <dbReference type="NCBI Taxonomy" id="478744"/>
    <lineage>
        <taxon>Bacteria</taxon>
        <taxon>Pseudomonadati</taxon>
        <taxon>Bacteroidota</taxon>
        <taxon>Saprospiria</taxon>
        <taxon>Saprospirales</taxon>
        <taxon>Lewinellaceae</taxon>
        <taxon>Neolewinella</taxon>
    </lineage>
</organism>
<comment type="similarity">
    <text evidence="2">Belongs to the outer membrane factor (OMF) (TC 1.B.17) family.</text>
</comment>
<keyword evidence="3" id="KW-0813">Transport</keyword>
<dbReference type="EMBL" id="FOFB01000001">
    <property type="protein sequence ID" value="SEP58501.1"/>
    <property type="molecule type" value="Genomic_DNA"/>
</dbReference>
<proteinExistence type="inferred from homology"/>
<dbReference type="STRING" id="478744.SAMN05444359_101142"/>
<dbReference type="GO" id="GO:0015288">
    <property type="term" value="F:porin activity"/>
    <property type="evidence" value="ECO:0007669"/>
    <property type="project" value="TreeGrafter"/>
</dbReference>
<dbReference type="AlphaFoldDB" id="A0A1H8Z2D4"/>
<keyword evidence="5" id="KW-0812">Transmembrane</keyword>
<dbReference type="InterPro" id="IPR051906">
    <property type="entry name" value="TolC-like"/>
</dbReference>
<dbReference type="Pfam" id="PF02321">
    <property type="entry name" value="OEP"/>
    <property type="match status" value="1"/>
</dbReference>
<dbReference type="Proteomes" id="UP000199021">
    <property type="component" value="Unassembled WGS sequence"/>
</dbReference>
<keyword evidence="6" id="KW-0472">Membrane</keyword>
<evidence type="ECO:0000256" key="3">
    <source>
        <dbReference type="ARBA" id="ARBA00022448"/>
    </source>
</evidence>
<keyword evidence="4" id="KW-1134">Transmembrane beta strand</keyword>
<protein>
    <submittedName>
        <fullName evidence="8">Outer membrane protein TolC</fullName>
    </submittedName>
</protein>
<dbReference type="PANTHER" id="PTHR30026:SF20">
    <property type="entry name" value="OUTER MEMBRANE PROTEIN TOLC"/>
    <property type="match status" value="1"/>
</dbReference>